<dbReference type="Proteomes" id="UP001189429">
    <property type="component" value="Unassembled WGS sequence"/>
</dbReference>
<dbReference type="EMBL" id="CAUYUJ010016758">
    <property type="protein sequence ID" value="CAK0868537.1"/>
    <property type="molecule type" value="Genomic_DNA"/>
</dbReference>
<organism evidence="1 2">
    <name type="scientific">Prorocentrum cordatum</name>
    <dbReference type="NCBI Taxonomy" id="2364126"/>
    <lineage>
        <taxon>Eukaryota</taxon>
        <taxon>Sar</taxon>
        <taxon>Alveolata</taxon>
        <taxon>Dinophyceae</taxon>
        <taxon>Prorocentrales</taxon>
        <taxon>Prorocentraceae</taxon>
        <taxon>Prorocentrum</taxon>
    </lineage>
</organism>
<protein>
    <recommendedName>
        <fullName evidence="3">Hexosyltransferase</fullName>
    </recommendedName>
</protein>
<feature type="non-terminal residue" evidence="1">
    <location>
        <position position="1"/>
    </location>
</feature>
<keyword evidence="2" id="KW-1185">Reference proteome</keyword>
<accession>A0ABN9V8S7</accession>
<dbReference type="Gene3D" id="3.50.4.10">
    <property type="entry name" value="Hepatocyte Growth Factor"/>
    <property type="match status" value="1"/>
</dbReference>
<sequence>RSGNGGAVPAREAEPADLHTSCGLAEDDMFYVLPEVYRVSHVHSPEECCRKCQTFPHGTCLAWTWGRDCAGDCNRTCVLKGAPNYVDDHIAKVKQRGVVSSHFQPKPGEVPLLALKAWPDTLFCFVLVRPEGPEGDLLRLQHERGWGIFDCEDRSFYSSKTFQIVPGVKTSKVDSDLHCEKGGEFGTALNSWIFIAVWKQVAAEGTFRQHDWTVKVDPDAVWFPKRLRIRLQEHRETRNGVYLNNCPYGLHGPLEVLSKKAASAYVADLQKGDAATCVQQQEFGGWGEDMFMDQCLLRHLGVERDNDFQLLCEDHCDCPAWSDCSDGSRVAFHPFKSEEDFRRCVANAEKGHPTPP</sequence>
<comment type="caution">
    <text evidence="1">The sequence shown here is derived from an EMBL/GenBank/DDBJ whole genome shotgun (WGS) entry which is preliminary data.</text>
</comment>
<proteinExistence type="predicted"/>
<gene>
    <name evidence="1" type="ORF">PCOR1329_LOCUS55168</name>
</gene>
<evidence type="ECO:0000313" key="2">
    <source>
        <dbReference type="Proteomes" id="UP001189429"/>
    </source>
</evidence>
<reference evidence="1" key="1">
    <citation type="submission" date="2023-10" db="EMBL/GenBank/DDBJ databases">
        <authorList>
            <person name="Chen Y."/>
            <person name="Shah S."/>
            <person name="Dougan E. K."/>
            <person name="Thang M."/>
            <person name="Chan C."/>
        </authorList>
    </citation>
    <scope>NUCLEOTIDE SEQUENCE [LARGE SCALE GENOMIC DNA]</scope>
</reference>
<name>A0ABN9V8S7_9DINO</name>
<evidence type="ECO:0008006" key="3">
    <source>
        <dbReference type="Google" id="ProtNLM"/>
    </source>
</evidence>
<evidence type="ECO:0000313" key="1">
    <source>
        <dbReference type="EMBL" id="CAK0868537.1"/>
    </source>
</evidence>